<sequence length="35" mass="3750">MCLCHQQLPSHSVAIGGFSVRSQASKSTYLVRNGS</sequence>
<name>A0AAI9TUE5_9PEZI</name>
<evidence type="ECO:0000313" key="2">
    <source>
        <dbReference type="Proteomes" id="UP001239795"/>
    </source>
</evidence>
<dbReference type="Proteomes" id="UP001239795">
    <property type="component" value="Unassembled WGS sequence"/>
</dbReference>
<proteinExistence type="predicted"/>
<gene>
    <name evidence="1" type="ORF">CMEL01_10100</name>
</gene>
<dbReference type="EMBL" id="MLGG01000090">
    <property type="protein sequence ID" value="KAK1445857.1"/>
    <property type="molecule type" value="Genomic_DNA"/>
</dbReference>
<reference evidence="1 2" key="1">
    <citation type="submission" date="2016-10" db="EMBL/GenBank/DDBJ databases">
        <title>The genome sequence of Colletotrichum fioriniae PJ7.</title>
        <authorList>
            <person name="Baroncelli R."/>
        </authorList>
    </citation>
    <scope>NUCLEOTIDE SEQUENCE [LARGE SCALE GENOMIC DNA]</scope>
    <source>
        <strain evidence="1">Col 31</strain>
    </source>
</reference>
<organism evidence="1 2">
    <name type="scientific">Colletotrichum melonis</name>
    <dbReference type="NCBI Taxonomy" id="1209925"/>
    <lineage>
        <taxon>Eukaryota</taxon>
        <taxon>Fungi</taxon>
        <taxon>Dikarya</taxon>
        <taxon>Ascomycota</taxon>
        <taxon>Pezizomycotina</taxon>
        <taxon>Sordariomycetes</taxon>
        <taxon>Hypocreomycetidae</taxon>
        <taxon>Glomerellales</taxon>
        <taxon>Glomerellaceae</taxon>
        <taxon>Colletotrichum</taxon>
        <taxon>Colletotrichum acutatum species complex</taxon>
    </lineage>
</organism>
<protein>
    <submittedName>
        <fullName evidence="1">Uncharacterized protein</fullName>
    </submittedName>
</protein>
<keyword evidence="2" id="KW-1185">Reference proteome</keyword>
<comment type="caution">
    <text evidence="1">The sequence shown here is derived from an EMBL/GenBank/DDBJ whole genome shotgun (WGS) entry which is preliminary data.</text>
</comment>
<dbReference type="AlphaFoldDB" id="A0AAI9TUE5"/>
<evidence type="ECO:0000313" key="1">
    <source>
        <dbReference type="EMBL" id="KAK1445857.1"/>
    </source>
</evidence>
<accession>A0AAI9TUE5</accession>